<evidence type="ECO:0000256" key="2">
    <source>
        <dbReference type="ARBA" id="ARBA00007191"/>
    </source>
</evidence>
<evidence type="ECO:0000256" key="1">
    <source>
        <dbReference type="ARBA" id="ARBA00004245"/>
    </source>
</evidence>
<dbReference type="PIRSF" id="PIRSF009998">
    <property type="entry name" value="DLC7"/>
    <property type="match status" value="1"/>
</dbReference>
<dbReference type="GO" id="GO:0005868">
    <property type="term" value="C:cytoplasmic dynein complex"/>
    <property type="evidence" value="ECO:0007669"/>
    <property type="project" value="UniProtKB-UniRule"/>
</dbReference>
<dbReference type="VEuPathDB" id="TriTrypDB:TcBrA4_0035820"/>
<feature type="domain" description="Roadblock/LAMTOR2" evidence="11">
    <location>
        <begin position="6"/>
        <end position="94"/>
    </location>
</feature>
<dbReference type="VEuPathDB" id="TriTrypDB:TcCLB.506727.4"/>
<protein>
    <recommendedName>
        <fullName evidence="10">Dynein light chain roadblock</fullName>
    </recommendedName>
</protein>
<accession>A0A2V2WEN2</accession>
<dbReference type="AlphaFoldDB" id="A0A2V2WEN2"/>
<dbReference type="Pfam" id="PF03259">
    <property type="entry name" value="Robl_LC7"/>
    <property type="match status" value="1"/>
</dbReference>
<dbReference type="Proteomes" id="UP000246078">
    <property type="component" value="Unassembled WGS sequence"/>
</dbReference>
<proteinExistence type="inferred from homology"/>
<dbReference type="Gene3D" id="3.30.450.30">
    <property type="entry name" value="Dynein light chain 2a, cytoplasmic"/>
    <property type="match status" value="1"/>
</dbReference>
<dbReference type="GO" id="GO:0005874">
    <property type="term" value="C:microtubule"/>
    <property type="evidence" value="ECO:0007669"/>
    <property type="project" value="UniProtKB-UniRule"/>
</dbReference>
<gene>
    <name evidence="12" type="ORF">C3747_120g576c</name>
</gene>
<evidence type="ECO:0000313" key="12">
    <source>
        <dbReference type="EMBL" id="PWV06079.1"/>
    </source>
</evidence>
<dbReference type="GO" id="GO:0005737">
    <property type="term" value="C:cytoplasm"/>
    <property type="evidence" value="ECO:0007669"/>
    <property type="project" value="UniProtKB-UniRule"/>
</dbReference>
<dbReference type="VEuPathDB" id="TriTrypDB:C3747_120g576c"/>
<dbReference type="VEuPathDB" id="TriTrypDB:TcCL_NonESM01867"/>
<evidence type="ECO:0000256" key="8">
    <source>
        <dbReference type="ARBA" id="ARBA00023212"/>
    </source>
</evidence>
<dbReference type="VEuPathDB" id="TriTrypDB:TcCLB.511529.259"/>
<dbReference type="VEuPathDB" id="TriTrypDB:TCDM_13957"/>
<evidence type="ECO:0000256" key="7">
    <source>
        <dbReference type="ARBA" id="ARBA00023175"/>
    </source>
</evidence>
<evidence type="ECO:0000256" key="5">
    <source>
        <dbReference type="ARBA" id="ARBA00022701"/>
    </source>
</evidence>
<organism evidence="12 13">
    <name type="scientific">Trypanosoma cruzi</name>
    <dbReference type="NCBI Taxonomy" id="5693"/>
    <lineage>
        <taxon>Eukaryota</taxon>
        <taxon>Discoba</taxon>
        <taxon>Euglenozoa</taxon>
        <taxon>Kinetoplastea</taxon>
        <taxon>Metakinetoplastina</taxon>
        <taxon>Trypanosomatida</taxon>
        <taxon>Trypanosomatidae</taxon>
        <taxon>Trypanosoma</taxon>
        <taxon>Schizotrypanum</taxon>
    </lineage>
</organism>
<name>A0A2V2WEN2_TRYCR</name>
<keyword evidence="3 10" id="KW-0813">Transport</keyword>
<dbReference type="GO" id="GO:0045505">
    <property type="term" value="F:dynein intermediate chain binding"/>
    <property type="evidence" value="ECO:0007669"/>
    <property type="project" value="UniProtKB-UniRule"/>
</dbReference>
<evidence type="ECO:0000256" key="10">
    <source>
        <dbReference type="PIRNR" id="PIRNR009998"/>
    </source>
</evidence>
<keyword evidence="5 10" id="KW-0493">Microtubule</keyword>
<dbReference type="InterPro" id="IPR016561">
    <property type="entry name" value="DYNLRB1/2"/>
</dbReference>
<dbReference type="VEuPathDB" id="TriTrypDB:C4B63_20g708c"/>
<dbReference type="VEuPathDB" id="TriTrypDB:BCY84_01506"/>
<dbReference type="InterPro" id="IPR004942">
    <property type="entry name" value="Roadblock/LAMTOR2_dom"/>
</dbReference>
<evidence type="ECO:0000256" key="9">
    <source>
        <dbReference type="ARBA" id="ARBA00025362"/>
    </source>
</evidence>
<dbReference type="SMR" id="A0A2V2WEN2"/>
<dbReference type="PANTHER" id="PTHR10779">
    <property type="entry name" value="DYNEIN LIGHT CHAIN ROADBLOCK"/>
    <property type="match status" value="1"/>
</dbReference>
<evidence type="ECO:0000256" key="3">
    <source>
        <dbReference type="ARBA" id="ARBA00022448"/>
    </source>
</evidence>
<evidence type="ECO:0000313" key="13">
    <source>
        <dbReference type="Proteomes" id="UP000246078"/>
    </source>
</evidence>
<dbReference type="OrthoDB" id="249360at2759"/>
<dbReference type="EMBL" id="PRFC01000120">
    <property type="protein sequence ID" value="PWV06079.1"/>
    <property type="molecule type" value="Genomic_DNA"/>
</dbReference>
<keyword evidence="8 10" id="KW-0206">Cytoskeleton</keyword>
<dbReference type="OMA" id="IEHITYT"/>
<comment type="caution">
    <text evidence="12">The sequence shown here is derived from an EMBL/GenBank/DDBJ whole genome shotgun (WGS) entry which is preliminary data.</text>
</comment>
<keyword evidence="4 10" id="KW-0963">Cytoplasm</keyword>
<comment type="similarity">
    <text evidence="2 10">Belongs to the GAMAD family.</text>
</comment>
<dbReference type="GO" id="GO:0007018">
    <property type="term" value="P:microtubule-based movement"/>
    <property type="evidence" value="ECO:0007669"/>
    <property type="project" value="UniProtKB-UniRule"/>
</dbReference>
<dbReference type="SUPFAM" id="SSF103196">
    <property type="entry name" value="Roadblock/LC7 domain"/>
    <property type="match status" value="1"/>
</dbReference>
<evidence type="ECO:0000256" key="4">
    <source>
        <dbReference type="ARBA" id="ARBA00022490"/>
    </source>
</evidence>
<dbReference type="VEuPathDB" id="TriTrypDB:TcYC6_0049860"/>
<reference evidence="12 13" key="1">
    <citation type="journal article" date="2018" name="Microb. Genom.">
        <title>Expanding an expanded genome: long-read sequencing of Trypanosoma cruzi.</title>
        <authorList>
            <person name="Berna L."/>
            <person name="Rodriguez M."/>
            <person name="Chiribao M.L."/>
            <person name="Parodi-Talice A."/>
            <person name="Pita S."/>
            <person name="Rijo G."/>
            <person name="Alvarez-Valin F."/>
            <person name="Robello C."/>
        </authorList>
    </citation>
    <scope>NUCLEOTIDE SEQUENCE [LARGE SCALE GENOMIC DNA]</scope>
    <source>
        <strain evidence="12 13">TCC</strain>
    </source>
</reference>
<keyword evidence="7 10" id="KW-0505">Motor protein</keyword>
<comment type="function">
    <text evidence="9">Acts as one of several non-catalytic accessory components of the cytoplasmic dynein 1 complex that are thought to be involved in linking dynein to cargos and to adapter proteins that regulate dynein function. Cytoplasmic dynein 1 acts as a motor for the intracellular retrograde motility of vesicles and organelles along microtubules.</text>
</comment>
<evidence type="ECO:0000256" key="6">
    <source>
        <dbReference type="ARBA" id="ARBA00023017"/>
    </source>
</evidence>
<sequence length="98" mass="11098">MTAERVESVLELLTYTKGVTGVVVCNRDGQPIRDSFQDLDRTRAMEYADMAAELAREAAPLLYADDTLDSLRVRSRTSEVIIKCHDEFLLVVIQEFSE</sequence>
<evidence type="ECO:0000259" key="11">
    <source>
        <dbReference type="SMART" id="SM00960"/>
    </source>
</evidence>
<dbReference type="SMART" id="SM00960">
    <property type="entry name" value="Robl_LC7"/>
    <property type="match status" value="1"/>
</dbReference>
<keyword evidence="6 10" id="KW-0243">Dynein</keyword>
<comment type="subcellular location">
    <subcellularLocation>
        <location evidence="1 10">Cytoplasm</location>
        <location evidence="1 10">Cytoskeleton</location>
    </subcellularLocation>
</comment>